<dbReference type="AlphaFoldDB" id="A0A0X3PZF7"/>
<proteinExistence type="predicted"/>
<reference evidence="2" key="1">
    <citation type="submission" date="2016-01" db="EMBL/GenBank/DDBJ databases">
        <title>Reference transcriptome for the parasite Schistocephalus solidus: insights into the molecular evolution of parasitism.</title>
        <authorList>
            <person name="Hebert F.O."/>
            <person name="Grambauer S."/>
            <person name="Barber I."/>
            <person name="Landry C.R."/>
            <person name="Aubin-Horth N."/>
        </authorList>
    </citation>
    <scope>NUCLEOTIDE SEQUENCE</scope>
</reference>
<dbReference type="InterPro" id="IPR027973">
    <property type="entry name" value="FSAF1-like"/>
</dbReference>
<dbReference type="Pfam" id="PF15375">
    <property type="entry name" value="FSAF1"/>
    <property type="match status" value="1"/>
</dbReference>
<protein>
    <submittedName>
        <fullName evidence="2">Uncharacterized protein</fullName>
    </submittedName>
</protein>
<feature type="compositionally biased region" description="Basic residues" evidence="1">
    <location>
        <begin position="98"/>
        <end position="115"/>
    </location>
</feature>
<accession>A0A0X3PZF7</accession>
<dbReference type="EMBL" id="GEEE01008761">
    <property type="protein sequence ID" value="JAP54464.1"/>
    <property type="molecule type" value="Transcribed_RNA"/>
</dbReference>
<evidence type="ECO:0000256" key="1">
    <source>
        <dbReference type="SAM" id="MobiDB-lite"/>
    </source>
</evidence>
<dbReference type="EMBL" id="GEEE01011281">
    <property type="protein sequence ID" value="JAP51944.1"/>
    <property type="molecule type" value="Transcribed_RNA"/>
</dbReference>
<evidence type="ECO:0000313" key="2">
    <source>
        <dbReference type="EMBL" id="JAP57039.1"/>
    </source>
</evidence>
<gene>
    <name evidence="2" type="ORF">TR118961</name>
</gene>
<name>A0A0X3PZF7_SCHSO</name>
<organism evidence="2">
    <name type="scientific">Schistocephalus solidus</name>
    <name type="common">Tapeworm</name>
    <dbReference type="NCBI Taxonomy" id="70667"/>
    <lineage>
        <taxon>Eukaryota</taxon>
        <taxon>Metazoa</taxon>
        <taxon>Spiralia</taxon>
        <taxon>Lophotrochozoa</taxon>
        <taxon>Platyhelminthes</taxon>
        <taxon>Cestoda</taxon>
        <taxon>Eucestoda</taxon>
        <taxon>Diphyllobothriidea</taxon>
        <taxon>Diphyllobothriidae</taxon>
        <taxon>Schistocephalus</taxon>
    </lineage>
</organism>
<feature type="region of interest" description="Disordered" evidence="1">
    <location>
        <begin position="91"/>
        <end position="143"/>
    </location>
</feature>
<dbReference type="EMBL" id="GEEE01006186">
    <property type="protein sequence ID" value="JAP57039.1"/>
    <property type="molecule type" value="Transcribed_RNA"/>
</dbReference>
<sequence length="143" mass="16729">MVSKKRTMTSDDDDDDAYYVSVKDLPFDILRQRIAQSSGAERREARKQLLLKMGAKPEKRACISYRLLMEKKKAEKCSAITDYRNERFKRTTLERQLGKHTRRKKNKKRSRRLGKRPNTSSKGKNSAVMKIPKNVIKKVKRGK</sequence>